<accession>D0LSV4</accession>
<dbReference type="InterPro" id="IPR008775">
    <property type="entry name" value="Phytyl_CoA_dOase-like"/>
</dbReference>
<keyword evidence="2" id="KW-1185">Reference proteome</keyword>
<gene>
    <name evidence="1" type="ordered locus">Hoch_4837</name>
</gene>
<dbReference type="STRING" id="502025.Hoch_4837"/>
<dbReference type="Gene3D" id="2.60.120.620">
    <property type="entry name" value="q2cbj1_9rhob like domain"/>
    <property type="match status" value="1"/>
</dbReference>
<dbReference type="HOGENOM" id="CLU_048953_8_0_7"/>
<proteinExistence type="predicted"/>
<dbReference type="eggNOG" id="COG5285">
    <property type="taxonomic scope" value="Bacteria"/>
</dbReference>
<evidence type="ECO:0000313" key="2">
    <source>
        <dbReference type="Proteomes" id="UP000001880"/>
    </source>
</evidence>
<organism evidence="1 2">
    <name type="scientific">Haliangium ochraceum (strain DSM 14365 / JCM 11303 / SMP-2)</name>
    <dbReference type="NCBI Taxonomy" id="502025"/>
    <lineage>
        <taxon>Bacteria</taxon>
        <taxon>Pseudomonadati</taxon>
        <taxon>Myxococcota</taxon>
        <taxon>Polyangia</taxon>
        <taxon>Haliangiales</taxon>
        <taxon>Kofleriaceae</taxon>
        <taxon>Haliangium</taxon>
    </lineage>
</organism>
<reference evidence="1 2" key="1">
    <citation type="journal article" date="2010" name="Stand. Genomic Sci.">
        <title>Complete genome sequence of Haliangium ochraceum type strain (SMP-2).</title>
        <authorList>
            <consortium name="US DOE Joint Genome Institute (JGI-PGF)"/>
            <person name="Ivanova N."/>
            <person name="Daum C."/>
            <person name="Lang E."/>
            <person name="Abt B."/>
            <person name="Kopitz M."/>
            <person name="Saunders E."/>
            <person name="Lapidus A."/>
            <person name="Lucas S."/>
            <person name="Glavina Del Rio T."/>
            <person name="Nolan M."/>
            <person name="Tice H."/>
            <person name="Copeland A."/>
            <person name="Cheng J.F."/>
            <person name="Chen F."/>
            <person name="Bruce D."/>
            <person name="Goodwin L."/>
            <person name="Pitluck S."/>
            <person name="Mavromatis K."/>
            <person name="Pati A."/>
            <person name="Mikhailova N."/>
            <person name="Chen A."/>
            <person name="Palaniappan K."/>
            <person name="Land M."/>
            <person name="Hauser L."/>
            <person name="Chang Y.J."/>
            <person name="Jeffries C.D."/>
            <person name="Detter J.C."/>
            <person name="Brettin T."/>
            <person name="Rohde M."/>
            <person name="Goker M."/>
            <person name="Bristow J."/>
            <person name="Markowitz V."/>
            <person name="Eisen J.A."/>
            <person name="Hugenholtz P."/>
            <person name="Kyrpides N.C."/>
            <person name="Klenk H.P."/>
        </authorList>
    </citation>
    <scope>NUCLEOTIDE SEQUENCE [LARGE SCALE GENOMIC DNA]</scope>
    <source>
        <strain evidence="2">DSM 14365 / CIP 107738 / JCM 11303 / AJ 13395 / SMP-2</strain>
    </source>
</reference>
<dbReference type="SUPFAM" id="SSF51197">
    <property type="entry name" value="Clavaminate synthase-like"/>
    <property type="match status" value="1"/>
</dbReference>
<dbReference type="GO" id="GO:0005506">
    <property type="term" value="F:iron ion binding"/>
    <property type="evidence" value="ECO:0007669"/>
    <property type="project" value="UniProtKB-ARBA"/>
</dbReference>
<evidence type="ECO:0000313" key="1">
    <source>
        <dbReference type="EMBL" id="ACY17326.1"/>
    </source>
</evidence>
<dbReference type="Pfam" id="PF05721">
    <property type="entry name" value="PhyH"/>
    <property type="match status" value="1"/>
</dbReference>
<dbReference type="PANTHER" id="PTHR20883:SF49">
    <property type="entry name" value="PHYTANOYL-COA DIOXYGENASE"/>
    <property type="match status" value="1"/>
</dbReference>
<sequence>MARPYPLSEEQIARFHRDSYIRLPRVLSAGAIVALRQEARRVFSRHHAVDPERRFSSMELMWLESELIRELVTGTRLGGLAARLLRAPRVRIYHDDFLCKEPGGGRTPWHYDGHHYPIASRKVGTAWIPLQPTSSRMGMLELANGMSTYEIVRAIPFDKFSQDHDRAIGEAMRERGVAIEHRPFELGEISFQHCLNVHGASANRTAEPRLAYGASYFEDGARVLDAPTLVSGDWQKFMPGVEPGQPIDSAYNPLVYDGDAEMSDCPK</sequence>
<keyword evidence="1" id="KW-0223">Dioxygenase</keyword>
<dbReference type="AlphaFoldDB" id="D0LSV4"/>
<dbReference type="GO" id="GO:0016706">
    <property type="term" value="F:2-oxoglutarate-dependent dioxygenase activity"/>
    <property type="evidence" value="ECO:0007669"/>
    <property type="project" value="UniProtKB-ARBA"/>
</dbReference>
<name>D0LSV4_HALO1</name>
<dbReference type="KEGG" id="hoh:Hoch_4837"/>
<dbReference type="Proteomes" id="UP000001880">
    <property type="component" value="Chromosome"/>
</dbReference>
<dbReference type="EMBL" id="CP001804">
    <property type="protein sequence ID" value="ACY17326.1"/>
    <property type="molecule type" value="Genomic_DNA"/>
</dbReference>
<dbReference type="PANTHER" id="PTHR20883">
    <property type="entry name" value="PHYTANOYL-COA DIOXYGENASE DOMAIN CONTAINING 1"/>
    <property type="match status" value="1"/>
</dbReference>
<protein>
    <submittedName>
        <fullName evidence="1">Phytanoyl-CoA dioxygenase</fullName>
    </submittedName>
</protein>
<keyword evidence="1" id="KW-0560">Oxidoreductase</keyword>